<dbReference type="Gene3D" id="1.10.1760.20">
    <property type="match status" value="1"/>
</dbReference>
<reference evidence="2" key="1">
    <citation type="submission" date="2022-11" db="EMBL/GenBank/DDBJ databases">
        <title>Biodiversity and phylogenetic relationships of bacteria.</title>
        <authorList>
            <person name="Machado R.A.R."/>
            <person name="Bhat A."/>
            <person name="Loulou A."/>
            <person name="Kallel S."/>
        </authorList>
    </citation>
    <scope>NUCLEOTIDE SEQUENCE</scope>
    <source>
        <strain evidence="2">K-TC2</strain>
    </source>
</reference>
<name>A0A9X3IL84_9HYPH</name>
<keyword evidence="1" id="KW-1133">Transmembrane helix</keyword>
<feature type="transmembrane region" description="Helical" evidence="1">
    <location>
        <begin position="152"/>
        <end position="180"/>
    </location>
</feature>
<evidence type="ECO:0000313" key="3">
    <source>
        <dbReference type="Proteomes" id="UP001144805"/>
    </source>
</evidence>
<feature type="transmembrane region" description="Helical" evidence="1">
    <location>
        <begin position="12"/>
        <end position="29"/>
    </location>
</feature>
<proteinExistence type="predicted"/>
<keyword evidence="3" id="KW-1185">Reference proteome</keyword>
<evidence type="ECO:0000313" key="2">
    <source>
        <dbReference type="EMBL" id="MCX5570258.1"/>
    </source>
</evidence>
<dbReference type="Proteomes" id="UP001144805">
    <property type="component" value="Unassembled WGS sequence"/>
</dbReference>
<dbReference type="AlphaFoldDB" id="A0A9X3IL84"/>
<protein>
    <recommendedName>
        <fullName evidence="4">ECF transporter S component</fullName>
    </recommendedName>
</protein>
<dbReference type="RefSeq" id="WP_266339224.1">
    <property type="nucleotide sequence ID" value="NZ_JAPKNK010000005.1"/>
</dbReference>
<keyword evidence="1" id="KW-0472">Membrane</keyword>
<feature type="transmembrane region" description="Helical" evidence="1">
    <location>
        <begin position="41"/>
        <end position="66"/>
    </location>
</feature>
<evidence type="ECO:0008006" key="4">
    <source>
        <dbReference type="Google" id="ProtNLM"/>
    </source>
</evidence>
<feature type="transmembrane region" description="Helical" evidence="1">
    <location>
        <begin position="109"/>
        <end position="132"/>
    </location>
</feature>
<feature type="transmembrane region" description="Helical" evidence="1">
    <location>
        <begin position="78"/>
        <end position="97"/>
    </location>
</feature>
<organism evidence="2 3">
    <name type="scientific">Kaistia nematophila</name>
    <dbReference type="NCBI Taxonomy" id="2994654"/>
    <lineage>
        <taxon>Bacteria</taxon>
        <taxon>Pseudomonadati</taxon>
        <taxon>Pseudomonadota</taxon>
        <taxon>Alphaproteobacteria</taxon>
        <taxon>Hyphomicrobiales</taxon>
        <taxon>Kaistiaceae</taxon>
        <taxon>Kaistia</taxon>
    </lineage>
</organism>
<evidence type="ECO:0000256" key="1">
    <source>
        <dbReference type="SAM" id="Phobius"/>
    </source>
</evidence>
<gene>
    <name evidence="2" type="ORF">OSH07_13715</name>
</gene>
<keyword evidence="1" id="KW-0812">Transmembrane</keyword>
<accession>A0A9X3IL84</accession>
<sequence>MSTQTANTASLISTRVLVLIAAAIVINIVGGQINDALRLPIFLDSIGTVLVAVLAGPIAGGLAGLLTNLIWGLLTNPVAAAFAPVALVIGVVAGVLARLGWFRTIWQAAISGVVIAFFLTLVAVPIQVYLFGGVTGAGSDFAVAYLSQVGQSLFGSVALTVFGSNILDKVVTALVVWLLVRQLPQRLVSGYEYLKFSRA</sequence>
<comment type="caution">
    <text evidence="2">The sequence shown here is derived from an EMBL/GenBank/DDBJ whole genome shotgun (WGS) entry which is preliminary data.</text>
</comment>
<dbReference type="EMBL" id="JAPKNK010000005">
    <property type="protein sequence ID" value="MCX5570258.1"/>
    <property type="molecule type" value="Genomic_DNA"/>
</dbReference>